<protein>
    <recommendedName>
        <fullName evidence="1">Novel STAND NTPase 3 domain-containing protein</fullName>
    </recommendedName>
</protein>
<sequence length="424" mass="48933">MLLSVTRIIQAFQKSYYLNDINYQSHKTGVIIIRRLNFTRYTQNMLLYQLSEAVYSLKCPVHAHWTHRSESFCHSGEHYFCLYDQNEQNYTEFCRKNPDVEAPGMCYLIVSVSASVQIPLKDIEERVDNTNATITVNDKNVVGIQCNVIDDENPIWNNIISKHESDLEEVSTDAKDFQQETLIEWANKLHKFVITRATKEIYNGTLKENVVVIAGPTGVGKSANAYHVAFGLNREGGYTIVPASQPSDIIKYHLPGSKQVFIIDNFIGEYGVAETNVLLWEKHGPILKKIFQKSNETKLILTSRTYIWQPEQQKCMSILSPYTCDFLAKELTLALEERRAICKSYLKPTEAARLHDDMIMMYNFFPYLCSFYPTSNDFNVNYLFTAPSQIIEDEINNFKGKSEAIFLHWLFLPSSRRFHKTSFP</sequence>
<dbReference type="InterPro" id="IPR027417">
    <property type="entry name" value="P-loop_NTPase"/>
</dbReference>
<comment type="caution">
    <text evidence="2">The sequence shown here is derived from an EMBL/GenBank/DDBJ whole genome shotgun (WGS) entry which is preliminary data.</text>
</comment>
<evidence type="ECO:0000313" key="3">
    <source>
        <dbReference type="Proteomes" id="UP000683360"/>
    </source>
</evidence>
<reference evidence="2" key="1">
    <citation type="submission" date="2021-03" db="EMBL/GenBank/DDBJ databases">
        <authorList>
            <person name="Bekaert M."/>
        </authorList>
    </citation>
    <scope>NUCLEOTIDE SEQUENCE</scope>
</reference>
<proteinExistence type="predicted"/>
<dbReference type="SUPFAM" id="SSF52540">
    <property type="entry name" value="P-loop containing nucleoside triphosphate hydrolases"/>
    <property type="match status" value="1"/>
</dbReference>
<organism evidence="2 3">
    <name type="scientific">Mytilus edulis</name>
    <name type="common">Blue mussel</name>
    <dbReference type="NCBI Taxonomy" id="6550"/>
    <lineage>
        <taxon>Eukaryota</taxon>
        <taxon>Metazoa</taxon>
        <taxon>Spiralia</taxon>
        <taxon>Lophotrochozoa</taxon>
        <taxon>Mollusca</taxon>
        <taxon>Bivalvia</taxon>
        <taxon>Autobranchia</taxon>
        <taxon>Pteriomorphia</taxon>
        <taxon>Mytilida</taxon>
        <taxon>Mytiloidea</taxon>
        <taxon>Mytilidae</taxon>
        <taxon>Mytilinae</taxon>
        <taxon>Mytilus</taxon>
    </lineage>
</organism>
<dbReference type="AlphaFoldDB" id="A0A8S3TSZ1"/>
<dbReference type="Proteomes" id="UP000683360">
    <property type="component" value="Unassembled WGS sequence"/>
</dbReference>
<evidence type="ECO:0000313" key="2">
    <source>
        <dbReference type="EMBL" id="CAG2234375.1"/>
    </source>
</evidence>
<name>A0A8S3TSZ1_MYTED</name>
<feature type="domain" description="Novel STAND NTPase 3" evidence="1">
    <location>
        <begin position="192"/>
        <end position="347"/>
    </location>
</feature>
<gene>
    <name evidence="2" type="ORF">MEDL_47010</name>
</gene>
<dbReference type="EMBL" id="CAJPWZ010002238">
    <property type="protein sequence ID" value="CAG2234375.1"/>
    <property type="molecule type" value="Genomic_DNA"/>
</dbReference>
<dbReference type="Pfam" id="PF20720">
    <property type="entry name" value="nSTAND3"/>
    <property type="match status" value="1"/>
</dbReference>
<evidence type="ECO:0000259" key="1">
    <source>
        <dbReference type="Pfam" id="PF20720"/>
    </source>
</evidence>
<accession>A0A8S3TSZ1</accession>
<dbReference type="OrthoDB" id="6192984at2759"/>
<keyword evidence="3" id="KW-1185">Reference proteome</keyword>
<dbReference type="InterPro" id="IPR049050">
    <property type="entry name" value="nSTAND3"/>
</dbReference>